<evidence type="ECO:0000313" key="6">
    <source>
        <dbReference type="EMBL" id="PLT28800.1"/>
    </source>
</evidence>
<dbReference type="PANTHER" id="PTHR43649">
    <property type="entry name" value="ARABINOSE-BINDING PROTEIN-RELATED"/>
    <property type="match status" value="1"/>
</dbReference>
<protein>
    <recommendedName>
        <fullName evidence="8">Sugar ABC transporter substrate-binding protein</fullName>
    </recommendedName>
</protein>
<name>A0A2N5M362_9BACI</name>
<comment type="caution">
    <text evidence="6">The sequence shown here is derived from an EMBL/GenBank/DDBJ whole genome shotgun (WGS) entry which is preliminary data.</text>
</comment>
<dbReference type="PROSITE" id="PS51257">
    <property type="entry name" value="PROKAR_LIPOPROTEIN"/>
    <property type="match status" value="1"/>
</dbReference>
<dbReference type="CDD" id="cd13585">
    <property type="entry name" value="PBP2_TMBP_like"/>
    <property type="match status" value="1"/>
</dbReference>
<evidence type="ECO:0000256" key="2">
    <source>
        <dbReference type="ARBA" id="ARBA00022729"/>
    </source>
</evidence>
<accession>A0A2N5M362</accession>
<dbReference type="Gene3D" id="3.40.190.10">
    <property type="entry name" value="Periplasmic binding protein-like II"/>
    <property type="match status" value="1"/>
</dbReference>
<dbReference type="RefSeq" id="WP_101644101.1">
    <property type="nucleotide sequence ID" value="NZ_PGUY01000051.1"/>
</dbReference>
<reference evidence="6 7" key="1">
    <citation type="submission" date="2017-11" db="EMBL/GenBank/DDBJ databases">
        <title>Comparitive Functional Genomics of Dry Heat Resistant strains isolated from the Viking Spacecraft.</title>
        <authorList>
            <person name="Seuylemezian A."/>
            <person name="Cooper K."/>
            <person name="Vaishampayan P."/>
        </authorList>
    </citation>
    <scope>NUCLEOTIDE SEQUENCE [LARGE SCALE GENOMIC DNA]</scope>
    <source>
        <strain evidence="6 7">V1-29</strain>
    </source>
</reference>
<dbReference type="PANTHER" id="PTHR43649:SF33">
    <property type="entry name" value="POLYGALACTURONAN_RHAMNOGALACTURONAN-BINDING PROTEIN YTCQ"/>
    <property type="match status" value="1"/>
</dbReference>
<organism evidence="6 7">
    <name type="scientific">Peribacillus deserti</name>
    <dbReference type="NCBI Taxonomy" id="673318"/>
    <lineage>
        <taxon>Bacteria</taxon>
        <taxon>Bacillati</taxon>
        <taxon>Bacillota</taxon>
        <taxon>Bacilli</taxon>
        <taxon>Bacillales</taxon>
        <taxon>Bacillaceae</taxon>
        <taxon>Peribacillus</taxon>
    </lineage>
</organism>
<keyword evidence="2" id="KW-0732">Signal</keyword>
<evidence type="ECO:0000256" key="3">
    <source>
        <dbReference type="ARBA" id="ARBA00023136"/>
    </source>
</evidence>
<evidence type="ECO:0000256" key="1">
    <source>
        <dbReference type="ARBA" id="ARBA00022475"/>
    </source>
</evidence>
<dbReference type="Proteomes" id="UP000234748">
    <property type="component" value="Unassembled WGS sequence"/>
</dbReference>
<keyword evidence="4" id="KW-0564">Palmitate</keyword>
<sequence length="425" mass="46206">MGKKKGLGILVLSLILVLSAFMTGCSGSSSDSAGGGGSKDVTLRILVWNNNPEGTKLEGEIFKAFEKENPGIKVKQVYAPYDKFNDKFLTMSAGGDQPDLVWIQPAAFGQFVGKNVLMDLSDKKIDKDAYMPNVLELGQVKGKQYALIRDASTFQLGYNKDMFDAAGVPYPKDDWTWDDFLAAAKKLTKQKNGKTVQFGMENFYTNELLVENGGGFVSQDGNSVIVDSPESIEAIQFGSDLINKHHVQPTSAQSQGLSNMFLAGQAAMKMMGPWDWADTAKNAKFKWDVVPLPAGKAGNVSAAAYLPIGIGKGTKHPEEAFKLLTFLSSGKGQDMQIDTISAVPVVKRNSDKIETMKNAPENAKSLAASLANGKTVMNAPYIPEYAEIANKIQPVIDNINLKGGKDTEKQLKKIADQIRKEYNLK</sequence>
<evidence type="ECO:0000313" key="7">
    <source>
        <dbReference type="Proteomes" id="UP000234748"/>
    </source>
</evidence>
<keyword evidence="5" id="KW-0449">Lipoprotein</keyword>
<evidence type="ECO:0000256" key="5">
    <source>
        <dbReference type="ARBA" id="ARBA00023288"/>
    </source>
</evidence>
<keyword evidence="1" id="KW-1003">Cell membrane</keyword>
<dbReference type="InterPro" id="IPR006059">
    <property type="entry name" value="SBP"/>
</dbReference>
<evidence type="ECO:0008006" key="8">
    <source>
        <dbReference type="Google" id="ProtNLM"/>
    </source>
</evidence>
<dbReference type="SUPFAM" id="SSF53850">
    <property type="entry name" value="Periplasmic binding protein-like II"/>
    <property type="match status" value="1"/>
</dbReference>
<keyword evidence="7" id="KW-1185">Reference proteome</keyword>
<keyword evidence="3" id="KW-0472">Membrane</keyword>
<dbReference type="OrthoDB" id="9782846at2"/>
<gene>
    <name evidence="6" type="ORF">CUU66_16420</name>
</gene>
<dbReference type="InterPro" id="IPR050490">
    <property type="entry name" value="Bact_solute-bd_prot1"/>
</dbReference>
<proteinExistence type="predicted"/>
<dbReference type="Pfam" id="PF01547">
    <property type="entry name" value="SBP_bac_1"/>
    <property type="match status" value="1"/>
</dbReference>
<dbReference type="AlphaFoldDB" id="A0A2N5M362"/>
<dbReference type="EMBL" id="PGUY01000051">
    <property type="protein sequence ID" value="PLT28800.1"/>
    <property type="molecule type" value="Genomic_DNA"/>
</dbReference>
<evidence type="ECO:0000256" key="4">
    <source>
        <dbReference type="ARBA" id="ARBA00023139"/>
    </source>
</evidence>